<dbReference type="PANTHER" id="PTHR42685:SF22">
    <property type="entry name" value="CONDITIONED MEDIUM FACTOR RECEPTOR 1"/>
    <property type="match status" value="1"/>
</dbReference>
<dbReference type="Gene3D" id="3.50.50.60">
    <property type="entry name" value="FAD/NAD(P)-binding domain"/>
    <property type="match status" value="2"/>
</dbReference>
<dbReference type="STRING" id="273068.TTE0282"/>
<dbReference type="OrthoDB" id="25353at2"/>
<accession>Q8RCX3</accession>
<name>Q8RCX3_CALS4</name>
<dbReference type="AlphaFoldDB" id="Q8RCX3"/>
<dbReference type="InterPro" id="IPR050407">
    <property type="entry name" value="Geranylgeranyl_reductase"/>
</dbReference>
<protein>
    <submittedName>
        <fullName evidence="1">Dehydrogenases (Flavoproteins)</fullName>
    </submittedName>
</protein>
<dbReference type="Proteomes" id="UP000000555">
    <property type="component" value="Chromosome"/>
</dbReference>
<reference evidence="1 2" key="1">
    <citation type="journal article" date="2002" name="Genome Res.">
        <title>A complete sequence of the T. tengcongensis genome.</title>
        <authorList>
            <person name="Bao Q."/>
            <person name="Tian Y."/>
            <person name="Li W."/>
            <person name="Xu Z."/>
            <person name="Xuan Z."/>
            <person name="Hu S."/>
            <person name="Dong W."/>
            <person name="Yang J."/>
            <person name="Chen Y."/>
            <person name="Xue Y."/>
            <person name="Xu Y."/>
            <person name="Lai X."/>
            <person name="Huang L."/>
            <person name="Dong X."/>
            <person name="Ma Y."/>
            <person name="Ling L."/>
            <person name="Tan H."/>
            <person name="Chen R."/>
            <person name="Wang J."/>
            <person name="Yu J."/>
            <person name="Yang H."/>
        </authorList>
    </citation>
    <scope>NUCLEOTIDE SEQUENCE [LARGE SCALE GENOMIC DNA]</scope>
    <source>
        <strain evidence="2">DSM 15242 / JCM 11007 / NBRC 100824 / MB4</strain>
    </source>
</reference>
<dbReference type="HOGENOM" id="CLU_066400_0_0_9"/>
<evidence type="ECO:0000313" key="1">
    <source>
        <dbReference type="EMBL" id="AAM23578.1"/>
    </source>
</evidence>
<gene>
    <name evidence="1" type="primary">FixC2</name>
    <name evidence="1" type="ordered locus">TTE0282</name>
</gene>
<dbReference type="KEGG" id="tte:TTE0282"/>
<dbReference type="eggNOG" id="COG0644">
    <property type="taxonomic scope" value="Bacteria"/>
</dbReference>
<keyword evidence="2" id="KW-1185">Reference proteome</keyword>
<dbReference type="InterPro" id="IPR036188">
    <property type="entry name" value="FAD/NAD-bd_sf"/>
</dbReference>
<proteinExistence type="predicted"/>
<sequence>MRLKIAIIGAGISGLSCALALERHGIYCDIYERKHTIGNLFPFGEIILQIMTRPCKDPLDFFKKFGLVLRPLNEITRIVIKSPTRKVEIRGRLGYIFERGQGENSIENQLAQQIKSKIFFNVNANYEDLKKSYDYVVIATGNEMAAKQLTEWESVVSARVKGGILLGDFEPHSVYVWFDRSYAKSGFAYLVPLSNKKASLILVATYTLKEEIEDLWQTFLFKESLKYKMIETFETELESGMIKEHQVGNVYLVGNAGGFLEPAFGFGLVNSIKTSFYCADSIVKGGIYEGKVKDVLKGIEKMVELRKEIDDMRDEDYDRLLRIIGNPFIKGLIYKTNFNIMKHMPFFIKLIKKPGQ</sequence>
<dbReference type="Pfam" id="PF13450">
    <property type="entry name" value="NAD_binding_8"/>
    <property type="match status" value="1"/>
</dbReference>
<dbReference type="SUPFAM" id="SSF51905">
    <property type="entry name" value="FAD/NAD(P)-binding domain"/>
    <property type="match status" value="1"/>
</dbReference>
<organism evidence="1 2">
    <name type="scientific">Caldanaerobacter subterraneus subsp. tengcongensis (strain DSM 15242 / JCM 11007 / NBRC 100824 / MB4)</name>
    <name type="common">Thermoanaerobacter tengcongensis</name>
    <dbReference type="NCBI Taxonomy" id="273068"/>
    <lineage>
        <taxon>Bacteria</taxon>
        <taxon>Bacillati</taxon>
        <taxon>Bacillota</taxon>
        <taxon>Clostridia</taxon>
        <taxon>Thermoanaerobacterales</taxon>
        <taxon>Thermoanaerobacteraceae</taxon>
        <taxon>Caldanaerobacter</taxon>
    </lineage>
</organism>
<dbReference type="PROSITE" id="PS51257">
    <property type="entry name" value="PROKAR_LIPOPROTEIN"/>
    <property type="match status" value="1"/>
</dbReference>
<evidence type="ECO:0000313" key="2">
    <source>
        <dbReference type="Proteomes" id="UP000000555"/>
    </source>
</evidence>
<dbReference type="PANTHER" id="PTHR42685">
    <property type="entry name" value="GERANYLGERANYL DIPHOSPHATE REDUCTASE"/>
    <property type="match status" value="1"/>
</dbReference>
<dbReference type="PRINTS" id="PR00420">
    <property type="entry name" value="RNGMNOXGNASE"/>
</dbReference>
<dbReference type="EMBL" id="AE008691">
    <property type="protein sequence ID" value="AAM23578.1"/>
    <property type="molecule type" value="Genomic_DNA"/>
</dbReference>